<comment type="caution">
    <text evidence="1">The sequence shown here is derived from an EMBL/GenBank/DDBJ whole genome shotgun (WGS) entry which is preliminary data.</text>
</comment>
<reference evidence="1" key="1">
    <citation type="submission" date="2020-09" db="EMBL/GenBank/DDBJ databases">
        <title>Genome seq and assembly of Limnohabitants sp.</title>
        <authorList>
            <person name="Chhetri G."/>
        </authorList>
    </citation>
    <scope>NUCLEOTIDE SEQUENCE</scope>
    <source>
        <strain evidence="1">JUR4</strain>
    </source>
</reference>
<evidence type="ECO:0000313" key="2">
    <source>
        <dbReference type="Proteomes" id="UP000647424"/>
    </source>
</evidence>
<dbReference type="EMBL" id="JACYFT010000006">
    <property type="protein sequence ID" value="MBD8051988.1"/>
    <property type="molecule type" value="Genomic_DNA"/>
</dbReference>
<dbReference type="RefSeq" id="WP_191820480.1">
    <property type="nucleotide sequence ID" value="NZ_JACYFT010000006.1"/>
</dbReference>
<protein>
    <submittedName>
        <fullName evidence="1">Uncharacterized protein</fullName>
    </submittedName>
</protein>
<organism evidence="1 2">
    <name type="scientific">Limnohabitans radicicola</name>
    <dbReference type="NCBI Taxonomy" id="2771427"/>
    <lineage>
        <taxon>Bacteria</taxon>
        <taxon>Pseudomonadati</taxon>
        <taxon>Pseudomonadota</taxon>
        <taxon>Betaproteobacteria</taxon>
        <taxon>Burkholderiales</taxon>
        <taxon>Comamonadaceae</taxon>
        <taxon>Limnohabitans</taxon>
    </lineage>
</organism>
<accession>A0A927FKX3</accession>
<name>A0A927FKX3_9BURK</name>
<keyword evidence="2" id="KW-1185">Reference proteome</keyword>
<dbReference type="Proteomes" id="UP000647424">
    <property type="component" value="Unassembled WGS sequence"/>
</dbReference>
<dbReference type="PROSITE" id="PS51257">
    <property type="entry name" value="PROKAR_LIPOPROTEIN"/>
    <property type="match status" value="1"/>
</dbReference>
<evidence type="ECO:0000313" key="1">
    <source>
        <dbReference type="EMBL" id="MBD8051988.1"/>
    </source>
</evidence>
<proteinExistence type="predicted"/>
<sequence length="171" mass="18468">MIYSERVKFSSMNHQRIYSFAPILLLVWILSSCGGAGGSASSTRNLPPDPGSAATATVIGVDTNNNGVRDEIERDLSDKVNVDTDYQISLKVAAANQKWLTLPAPTTRAEALKFYALIGCAATGTGTVYNDPDGFYFTKMTFDTPERLAKRKTINDLIGPGLSSDELPPCE</sequence>
<gene>
    <name evidence="1" type="ORF">IC609_15735</name>
</gene>
<dbReference type="AlphaFoldDB" id="A0A927FKX3"/>